<keyword evidence="2" id="KW-0472">Membrane</keyword>
<gene>
    <name evidence="3" type="ORF">CAEBREN_14168</name>
</gene>
<dbReference type="HOGENOM" id="CLU_915948_0_0_1"/>
<evidence type="ECO:0000256" key="2">
    <source>
        <dbReference type="SAM" id="Phobius"/>
    </source>
</evidence>
<dbReference type="EMBL" id="GL379796">
    <property type="protein sequence ID" value="EGT31262.1"/>
    <property type="molecule type" value="Genomic_DNA"/>
</dbReference>
<organism evidence="4">
    <name type="scientific">Caenorhabditis brenneri</name>
    <name type="common">Nematode worm</name>
    <dbReference type="NCBI Taxonomy" id="135651"/>
    <lineage>
        <taxon>Eukaryota</taxon>
        <taxon>Metazoa</taxon>
        <taxon>Ecdysozoa</taxon>
        <taxon>Nematoda</taxon>
        <taxon>Chromadorea</taxon>
        <taxon>Rhabditida</taxon>
        <taxon>Rhabditina</taxon>
        <taxon>Rhabditomorpha</taxon>
        <taxon>Rhabditoidea</taxon>
        <taxon>Rhabditidae</taxon>
        <taxon>Peloderinae</taxon>
        <taxon>Caenorhabditis</taxon>
    </lineage>
</organism>
<name>G0MIU2_CAEBE</name>
<feature type="region of interest" description="Disordered" evidence="1">
    <location>
        <begin position="1"/>
        <end position="24"/>
    </location>
</feature>
<feature type="transmembrane region" description="Helical" evidence="2">
    <location>
        <begin position="155"/>
        <end position="178"/>
    </location>
</feature>
<protein>
    <submittedName>
        <fullName evidence="3">Uncharacterized protein</fullName>
    </submittedName>
</protein>
<feature type="transmembrane region" description="Helical" evidence="2">
    <location>
        <begin position="199"/>
        <end position="218"/>
    </location>
</feature>
<sequence>MFPTNPSFLTKPPPPVQNDSENEEDAKRVPQLTWKLILQFLIFPIATLLHHTFKYTQLYMFPITIFTFWHILPFYWIATPFIWNPIQSMIGIACSIGLVGLMCWKSRTMVVSIEAVQGRKDMMYGIVFMIVSIWAVLGATLGVKLCPKYSMVRKMHYISVVMWFLLELISTTFFTYGYSKIDNQYFDFVIQVSMNWASMFVWLNIAVSAIIHASLFAGVSELVQWRMTPIIGICCSCLILSSFLLSLDFIKIFFPPGFYQFHMPVETKEEYEENIKEGLYWTRFENGKTLKAKRPAPQATTKLI</sequence>
<reference evidence="4" key="1">
    <citation type="submission" date="2011-07" db="EMBL/GenBank/DDBJ databases">
        <authorList>
            <consortium name="Caenorhabditis brenneri Sequencing and Analysis Consortium"/>
            <person name="Wilson R.K."/>
        </authorList>
    </citation>
    <scope>NUCLEOTIDE SEQUENCE [LARGE SCALE GENOMIC DNA]</scope>
    <source>
        <strain evidence="4">PB2801</strain>
    </source>
</reference>
<dbReference type="AlphaFoldDB" id="G0MIU2"/>
<evidence type="ECO:0000256" key="1">
    <source>
        <dbReference type="SAM" id="MobiDB-lite"/>
    </source>
</evidence>
<feature type="transmembrane region" description="Helical" evidence="2">
    <location>
        <begin position="58"/>
        <end position="76"/>
    </location>
</feature>
<proteinExistence type="predicted"/>
<evidence type="ECO:0000313" key="3">
    <source>
        <dbReference type="EMBL" id="EGT31262.1"/>
    </source>
</evidence>
<dbReference type="Proteomes" id="UP000008068">
    <property type="component" value="Unassembled WGS sequence"/>
</dbReference>
<feature type="transmembrane region" description="Helical" evidence="2">
    <location>
        <begin position="230"/>
        <end position="254"/>
    </location>
</feature>
<keyword evidence="2" id="KW-0812">Transmembrane</keyword>
<accession>G0MIU2</accession>
<feature type="transmembrane region" description="Helical" evidence="2">
    <location>
        <begin position="32"/>
        <end position="51"/>
    </location>
</feature>
<feature type="transmembrane region" description="Helical" evidence="2">
    <location>
        <begin position="124"/>
        <end position="143"/>
    </location>
</feature>
<keyword evidence="4" id="KW-1185">Reference proteome</keyword>
<dbReference type="InParanoid" id="G0MIU2"/>
<keyword evidence="2" id="KW-1133">Transmembrane helix</keyword>
<feature type="transmembrane region" description="Helical" evidence="2">
    <location>
        <begin position="82"/>
        <end position="104"/>
    </location>
</feature>
<evidence type="ECO:0000313" key="4">
    <source>
        <dbReference type="Proteomes" id="UP000008068"/>
    </source>
</evidence>